<accession>A0A4V1IRV0</accession>
<dbReference type="InterPro" id="IPR028211">
    <property type="entry name" value="Ntr2"/>
</dbReference>
<evidence type="ECO:0000313" key="5">
    <source>
        <dbReference type="Proteomes" id="UP000269721"/>
    </source>
</evidence>
<evidence type="ECO:0000256" key="1">
    <source>
        <dbReference type="ARBA" id="ARBA00004123"/>
    </source>
</evidence>
<comment type="subcellular location">
    <subcellularLocation>
        <location evidence="1">Nucleus</location>
    </subcellularLocation>
</comment>
<feature type="compositionally biased region" description="Acidic residues" evidence="3">
    <location>
        <begin position="26"/>
        <end position="35"/>
    </location>
</feature>
<protein>
    <submittedName>
        <fullName evidence="4">Nineteen complex-related protein 2-domain-containing protein</fullName>
    </submittedName>
</protein>
<feature type="region of interest" description="Disordered" evidence="3">
    <location>
        <begin position="321"/>
        <end position="352"/>
    </location>
</feature>
<dbReference type="AlphaFoldDB" id="A0A4V1IRV0"/>
<feature type="compositionally biased region" description="Low complexity" evidence="3">
    <location>
        <begin position="169"/>
        <end position="186"/>
    </location>
</feature>
<dbReference type="Proteomes" id="UP000269721">
    <property type="component" value="Unassembled WGS sequence"/>
</dbReference>
<feature type="compositionally biased region" description="Polar residues" evidence="3">
    <location>
        <begin position="193"/>
        <end position="204"/>
    </location>
</feature>
<keyword evidence="2" id="KW-0539">Nucleus</keyword>
<proteinExistence type="predicted"/>
<keyword evidence="5" id="KW-1185">Reference proteome</keyword>
<evidence type="ECO:0000313" key="4">
    <source>
        <dbReference type="EMBL" id="RKO91327.1"/>
    </source>
</evidence>
<name>A0A4V1IRV0_9FUNG</name>
<feature type="compositionally biased region" description="Basic residues" evidence="3">
    <location>
        <begin position="1"/>
        <end position="20"/>
    </location>
</feature>
<sequence>MSNLFRKQKQKANAPLRRKPATPIDSDPDSDDNDTNDATASTDTIVFRRNRKDKEKKEKSASSKQTTPRSDQPDETVSVEVSDDHTPVPDTPRKTVAATKKPRLQKAVANTLSFEDEEEEEEVGKKVEGRMGEGRDGGASATSQFKIRKTAASRRMAKSKLARDLLPNSATPAAAPEASSAPSYSRESLEALRNSQLTRPSPQATPAPLQEVEADIPDASAIHAARKLREARRAAALSGEAPTGADFVKLDGKDEESKPARYAESSLVTEDQEADGPEVFEDYEGDRIVFGSRALREVEERHKTEMEGNIIEAQEEEIEDEEVQRWEMEQSRKGRARRDRKGKAGADAEPTPVRKPIRIPAISPLPTFNDAHARLVATLQNLEIDVSSRTSELAQTRRDLEASVAKSAELEGESKLSSQRYNYFQDLRTFIGDFAAFLDAKVPELQALQDQYHSVLRERANAVGARRVELADDCFAEFTTFQLPLDPTAPSTHAALSQAHAARIQRATASNARRRLRIDAAAMRDEPEPSLGMSTDDDMDADEDTAWDDIK</sequence>
<feature type="non-terminal residue" evidence="4">
    <location>
        <position position="551"/>
    </location>
</feature>
<dbReference type="GO" id="GO:0071008">
    <property type="term" value="C:U2-type post-mRNA release spliceosomal complex"/>
    <property type="evidence" value="ECO:0007669"/>
    <property type="project" value="InterPro"/>
</dbReference>
<feature type="region of interest" description="Disordered" evidence="3">
    <location>
        <begin position="519"/>
        <end position="551"/>
    </location>
</feature>
<feature type="compositionally biased region" description="Basic and acidic residues" evidence="3">
    <location>
        <begin position="323"/>
        <end position="332"/>
    </location>
</feature>
<feature type="region of interest" description="Disordered" evidence="3">
    <location>
        <begin position="234"/>
        <end position="276"/>
    </location>
</feature>
<feature type="compositionally biased region" description="Basic and acidic residues" evidence="3">
    <location>
        <begin position="82"/>
        <end position="93"/>
    </location>
</feature>
<dbReference type="GO" id="GO:0003677">
    <property type="term" value="F:DNA binding"/>
    <property type="evidence" value="ECO:0007669"/>
    <property type="project" value="InterPro"/>
</dbReference>
<dbReference type="InterPro" id="IPR012890">
    <property type="entry name" value="GCFC2-like"/>
</dbReference>
<dbReference type="PANTHER" id="PTHR12214:SF0">
    <property type="entry name" value="LD29489P"/>
    <property type="match status" value="1"/>
</dbReference>
<evidence type="ECO:0000256" key="3">
    <source>
        <dbReference type="SAM" id="MobiDB-lite"/>
    </source>
</evidence>
<feature type="compositionally biased region" description="Acidic residues" evidence="3">
    <location>
        <begin position="535"/>
        <end position="551"/>
    </location>
</feature>
<dbReference type="PANTHER" id="PTHR12214">
    <property type="entry name" value="GC-RICH SEQUENCE DNA-BINDING FACTOR"/>
    <property type="match status" value="1"/>
</dbReference>
<feature type="compositionally biased region" description="Low complexity" evidence="3">
    <location>
        <begin position="36"/>
        <end position="45"/>
    </location>
</feature>
<feature type="compositionally biased region" description="Basic and acidic residues" evidence="3">
    <location>
        <begin position="123"/>
        <end position="136"/>
    </location>
</feature>
<gene>
    <name evidence="4" type="ORF">BDK51DRAFT_29513</name>
</gene>
<dbReference type="EMBL" id="KZ995117">
    <property type="protein sequence ID" value="RKO91327.1"/>
    <property type="molecule type" value="Genomic_DNA"/>
</dbReference>
<reference evidence="5" key="1">
    <citation type="journal article" date="2018" name="Nat. Microbiol.">
        <title>Leveraging single-cell genomics to expand the fungal tree of life.</title>
        <authorList>
            <person name="Ahrendt S.R."/>
            <person name="Quandt C.A."/>
            <person name="Ciobanu D."/>
            <person name="Clum A."/>
            <person name="Salamov A."/>
            <person name="Andreopoulos B."/>
            <person name="Cheng J.F."/>
            <person name="Woyke T."/>
            <person name="Pelin A."/>
            <person name="Henrissat B."/>
            <person name="Reynolds N.K."/>
            <person name="Benny G.L."/>
            <person name="Smith M.E."/>
            <person name="James T.Y."/>
            <person name="Grigoriev I.V."/>
        </authorList>
    </citation>
    <scope>NUCLEOTIDE SEQUENCE [LARGE SCALE GENOMIC DNA]</scope>
</reference>
<feature type="compositionally biased region" description="Basic and acidic residues" evidence="3">
    <location>
        <begin position="52"/>
        <end position="61"/>
    </location>
</feature>
<dbReference type="Pfam" id="PF15458">
    <property type="entry name" value="NTR2"/>
    <property type="match status" value="1"/>
</dbReference>
<feature type="compositionally biased region" description="Basic residues" evidence="3">
    <location>
        <begin position="333"/>
        <end position="343"/>
    </location>
</feature>
<feature type="region of interest" description="Disordered" evidence="3">
    <location>
        <begin position="1"/>
        <end position="218"/>
    </location>
</feature>
<organism evidence="4 5">
    <name type="scientific">Blyttiomyces helicus</name>
    <dbReference type="NCBI Taxonomy" id="388810"/>
    <lineage>
        <taxon>Eukaryota</taxon>
        <taxon>Fungi</taxon>
        <taxon>Fungi incertae sedis</taxon>
        <taxon>Chytridiomycota</taxon>
        <taxon>Chytridiomycota incertae sedis</taxon>
        <taxon>Chytridiomycetes</taxon>
        <taxon>Chytridiomycetes incertae sedis</taxon>
        <taxon>Blyttiomyces</taxon>
    </lineage>
</organism>
<dbReference type="GO" id="GO:0000390">
    <property type="term" value="P:spliceosomal complex disassembly"/>
    <property type="evidence" value="ECO:0007669"/>
    <property type="project" value="InterPro"/>
</dbReference>
<feature type="compositionally biased region" description="Basic residues" evidence="3">
    <location>
        <begin position="146"/>
        <end position="160"/>
    </location>
</feature>
<evidence type="ECO:0000256" key="2">
    <source>
        <dbReference type="ARBA" id="ARBA00023242"/>
    </source>
</evidence>
<feature type="compositionally biased region" description="Basic and acidic residues" evidence="3">
    <location>
        <begin position="248"/>
        <end position="261"/>
    </location>
</feature>
<dbReference type="OrthoDB" id="429427at2759"/>